<accession>A0A7T8HF37</accession>
<organism evidence="2 3">
    <name type="scientific">Caligus rogercresseyi</name>
    <name type="common">Sea louse</name>
    <dbReference type="NCBI Taxonomy" id="217165"/>
    <lineage>
        <taxon>Eukaryota</taxon>
        <taxon>Metazoa</taxon>
        <taxon>Ecdysozoa</taxon>
        <taxon>Arthropoda</taxon>
        <taxon>Crustacea</taxon>
        <taxon>Multicrustacea</taxon>
        <taxon>Hexanauplia</taxon>
        <taxon>Copepoda</taxon>
        <taxon>Siphonostomatoida</taxon>
        <taxon>Caligidae</taxon>
        <taxon>Caligus</taxon>
    </lineage>
</organism>
<dbReference type="AlphaFoldDB" id="A0A7T8HF37"/>
<gene>
    <name evidence="2" type="ORF">FKW44_009411</name>
</gene>
<dbReference type="OrthoDB" id="361242at2759"/>
<keyword evidence="3" id="KW-1185">Reference proteome</keyword>
<feature type="compositionally biased region" description="Basic and acidic residues" evidence="1">
    <location>
        <begin position="21"/>
        <end position="34"/>
    </location>
</feature>
<dbReference type="Proteomes" id="UP000595437">
    <property type="component" value="Chromosome 6"/>
</dbReference>
<name>A0A7T8HF37_CALRO</name>
<dbReference type="EMBL" id="CP045895">
    <property type="protein sequence ID" value="QQP48933.1"/>
    <property type="molecule type" value="Genomic_DNA"/>
</dbReference>
<proteinExistence type="predicted"/>
<protein>
    <submittedName>
        <fullName evidence="2">Uncharacterized protein</fullName>
    </submittedName>
</protein>
<reference evidence="3" key="1">
    <citation type="submission" date="2021-01" db="EMBL/GenBank/DDBJ databases">
        <title>Caligus Genome Assembly.</title>
        <authorList>
            <person name="Gallardo-Escarate C."/>
        </authorList>
    </citation>
    <scope>NUCLEOTIDE SEQUENCE [LARGE SCALE GENOMIC DNA]</scope>
</reference>
<sequence length="82" mass="9798">MVLEEEECPWPFIHPVKQKKGGGERGEDYADEEKPPKYQSVLSMQMNEWEDLKEYFGTKEPLIDHEVFLSREKEEGKKRARR</sequence>
<feature type="region of interest" description="Disordered" evidence="1">
    <location>
        <begin position="13"/>
        <end position="34"/>
    </location>
</feature>
<evidence type="ECO:0000313" key="2">
    <source>
        <dbReference type="EMBL" id="QQP48933.1"/>
    </source>
</evidence>
<evidence type="ECO:0000256" key="1">
    <source>
        <dbReference type="SAM" id="MobiDB-lite"/>
    </source>
</evidence>
<evidence type="ECO:0000313" key="3">
    <source>
        <dbReference type="Proteomes" id="UP000595437"/>
    </source>
</evidence>